<accession>A0A1W0X6P2</accession>
<dbReference type="AlphaFoldDB" id="A0A1W0X6P2"/>
<sequence length="90" mass="9917">MIPVITDAKVQVAGIRTTMKKLLGQNHAYFPANHGVNPDTALSILQDVYSHLSYLGLSHWVGVGEFQDAARRLKFNRDTGSAVYAMVESK</sequence>
<name>A0A1W0X6P2_HYPEX</name>
<evidence type="ECO:0000313" key="2">
    <source>
        <dbReference type="Proteomes" id="UP000192578"/>
    </source>
</evidence>
<comment type="caution">
    <text evidence="1">The sequence shown here is derived from an EMBL/GenBank/DDBJ whole genome shotgun (WGS) entry which is preliminary data.</text>
</comment>
<organism evidence="1 2">
    <name type="scientific">Hypsibius exemplaris</name>
    <name type="common">Freshwater tardigrade</name>
    <dbReference type="NCBI Taxonomy" id="2072580"/>
    <lineage>
        <taxon>Eukaryota</taxon>
        <taxon>Metazoa</taxon>
        <taxon>Ecdysozoa</taxon>
        <taxon>Tardigrada</taxon>
        <taxon>Eutardigrada</taxon>
        <taxon>Parachela</taxon>
        <taxon>Hypsibioidea</taxon>
        <taxon>Hypsibiidae</taxon>
        <taxon>Hypsibius</taxon>
    </lineage>
</organism>
<reference evidence="2" key="1">
    <citation type="submission" date="2017-01" db="EMBL/GenBank/DDBJ databases">
        <title>Comparative genomics of anhydrobiosis in the tardigrade Hypsibius dujardini.</title>
        <authorList>
            <person name="Yoshida Y."/>
            <person name="Koutsovoulos G."/>
            <person name="Laetsch D."/>
            <person name="Stevens L."/>
            <person name="Kumar S."/>
            <person name="Horikawa D."/>
            <person name="Ishino K."/>
            <person name="Komine S."/>
            <person name="Tomita M."/>
            <person name="Blaxter M."/>
            <person name="Arakawa K."/>
        </authorList>
    </citation>
    <scope>NUCLEOTIDE SEQUENCE [LARGE SCALE GENOMIC DNA]</scope>
    <source>
        <strain evidence="2">Z151</strain>
    </source>
</reference>
<dbReference type="Proteomes" id="UP000192578">
    <property type="component" value="Unassembled WGS sequence"/>
</dbReference>
<protein>
    <submittedName>
        <fullName evidence="1">Uncharacterized protein</fullName>
    </submittedName>
</protein>
<gene>
    <name evidence="1" type="ORF">BV898_03003</name>
</gene>
<keyword evidence="2" id="KW-1185">Reference proteome</keyword>
<proteinExistence type="predicted"/>
<evidence type="ECO:0000313" key="1">
    <source>
        <dbReference type="EMBL" id="OQV22951.1"/>
    </source>
</evidence>
<dbReference type="EMBL" id="MTYJ01000014">
    <property type="protein sequence ID" value="OQV22951.1"/>
    <property type="molecule type" value="Genomic_DNA"/>
</dbReference>